<feature type="region of interest" description="Disordered" evidence="1">
    <location>
        <begin position="1"/>
        <end position="26"/>
    </location>
</feature>
<name>A0A7D9K0N8_PARCT</name>
<organism evidence="2 3">
    <name type="scientific">Paramuricea clavata</name>
    <name type="common">Red gorgonian</name>
    <name type="synonym">Violescent sea-whip</name>
    <dbReference type="NCBI Taxonomy" id="317549"/>
    <lineage>
        <taxon>Eukaryota</taxon>
        <taxon>Metazoa</taxon>
        <taxon>Cnidaria</taxon>
        <taxon>Anthozoa</taxon>
        <taxon>Octocorallia</taxon>
        <taxon>Malacalcyonacea</taxon>
        <taxon>Plexauridae</taxon>
        <taxon>Paramuricea</taxon>
    </lineage>
</organism>
<proteinExistence type="predicted"/>
<feature type="region of interest" description="Disordered" evidence="1">
    <location>
        <begin position="299"/>
        <end position="319"/>
    </location>
</feature>
<dbReference type="AlphaFoldDB" id="A0A7D9K0N8"/>
<evidence type="ECO:0000313" key="2">
    <source>
        <dbReference type="EMBL" id="CAB4039628.1"/>
    </source>
</evidence>
<comment type="caution">
    <text evidence="2">The sequence shown here is derived from an EMBL/GenBank/DDBJ whole genome shotgun (WGS) entry which is preliminary data.</text>
</comment>
<feature type="compositionally biased region" description="Polar residues" evidence="1">
    <location>
        <begin position="361"/>
        <end position="374"/>
    </location>
</feature>
<dbReference type="Proteomes" id="UP001152795">
    <property type="component" value="Unassembled WGS sequence"/>
</dbReference>
<sequence>MADRFVHGNKPLDSTSDDSRSSVVQNDQIITKDDKLIVENQKLTFENRHQVGGGIIDLRQNAVDNTGSLGDTGTSCDNVADRAKKAVKDKTDIDHIVNCQDKEDRNKATAENTNKKSTEQHCPSVSQVVDAISTNHVIDRENSAFQDSLQTKKTSQLVDRQKLTLQDDTRATGVSQNVQIITEDDQAVSKQENKAHECDSTSTNQNAFNRKQKAVGNSVTLAHYVVENQHQIGEGIILGTSSENVGDLAKKTGEDHQPARGKINRQQLTVTDRNLTDHVVNCPNFHSFGIVDRNKATVEDTNGTSSEHSTKQQCPSVSQVVDATSTDRVLEREISAFQDIQLKKTSNLADHQKRAVEDDTPTTSIRQLGAPNTTQITGNQVNQLVDCSVQLRNVDKMVNLQKRKVENTTTSAQVTVTTKIIGEQPNHHLSSDTKSVKAGNMVDCEKETVEHTVPSAQVTGVNSNGEVNHMIHGSIQIETADNMVDHQTQKPTPSVHVTGVNGDSLPDTQCFGGQPSHSCDSYLGGVERQELRRRSTASPNEGETFQTTFFF</sequence>
<evidence type="ECO:0000313" key="3">
    <source>
        <dbReference type="Proteomes" id="UP001152795"/>
    </source>
</evidence>
<accession>A0A7D9K0N8</accession>
<evidence type="ECO:0000256" key="1">
    <source>
        <dbReference type="SAM" id="MobiDB-lite"/>
    </source>
</evidence>
<keyword evidence="3" id="KW-1185">Reference proteome</keyword>
<reference evidence="2" key="1">
    <citation type="submission" date="2020-04" db="EMBL/GenBank/DDBJ databases">
        <authorList>
            <person name="Alioto T."/>
            <person name="Alioto T."/>
            <person name="Gomez Garrido J."/>
        </authorList>
    </citation>
    <scope>NUCLEOTIDE SEQUENCE</scope>
    <source>
        <strain evidence="2">A484AB</strain>
    </source>
</reference>
<dbReference type="EMBL" id="CACRXK020025663">
    <property type="protein sequence ID" value="CAB4039628.1"/>
    <property type="molecule type" value="Genomic_DNA"/>
</dbReference>
<feature type="region of interest" description="Disordered" evidence="1">
    <location>
        <begin position="348"/>
        <end position="374"/>
    </location>
</feature>
<protein>
    <submittedName>
        <fullName evidence="2">Uncharacterized protein</fullName>
    </submittedName>
</protein>
<gene>
    <name evidence="2" type="ORF">PACLA_8A053693</name>
</gene>